<dbReference type="GO" id="GO:0005737">
    <property type="term" value="C:cytoplasm"/>
    <property type="evidence" value="ECO:0007669"/>
    <property type="project" value="TreeGrafter"/>
</dbReference>
<organism evidence="5">
    <name type="scientific">Culicoides sonorensis</name>
    <name type="common">Biting midge</name>
    <dbReference type="NCBI Taxonomy" id="179676"/>
    <lineage>
        <taxon>Eukaryota</taxon>
        <taxon>Metazoa</taxon>
        <taxon>Ecdysozoa</taxon>
        <taxon>Arthropoda</taxon>
        <taxon>Hexapoda</taxon>
        <taxon>Insecta</taxon>
        <taxon>Pterygota</taxon>
        <taxon>Neoptera</taxon>
        <taxon>Endopterygota</taxon>
        <taxon>Diptera</taxon>
        <taxon>Nematocera</taxon>
        <taxon>Chironomoidea</taxon>
        <taxon>Ceratopogonidae</taxon>
        <taxon>Ceratopogoninae</taxon>
        <taxon>Culicoides</taxon>
        <taxon>Monoculicoides</taxon>
    </lineage>
</organism>
<accession>A0A336LQG4</accession>
<feature type="compositionally biased region" description="Acidic residues" evidence="4">
    <location>
        <begin position="156"/>
        <end position="165"/>
    </location>
</feature>
<dbReference type="AlphaFoldDB" id="A0A336LQG4"/>
<feature type="compositionally biased region" description="Acidic residues" evidence="4">
    <location>
        <begin position="644"/>
        <end position="660"/>
    </location>
</feature>
<feature type="compositionally biased region" description="Low complexity" evidence="4">
    <location>
        <begin position="166"/>
        <end position="182"/>
    </location>
</feature>
<sequence>MESSNKESENKNDDHESCVSTNHDQSESKPTITSRMELDNERPGPSTSSMTQPKVEDDDSLHSSPSIDHTDSLPNTSNVLAPEEGLPVRKKRFSSRNYRNHQNSKENEDDLSSSDEEMRENILSGGNKRQRKHEARNAAPPPPEYLEELQADNEAGDNDEVDDTINSDISSTSSSSSSSSSESDFDNHIDDETSSDDETVDVNFLNIERPKCTWVALRELYYREHGLSGHGRRCLAGRDPQMFKTRVSGSLNCVERLELMAKLERHEGCVNGLNFSSDGHLLASGSDDLKVVLWNWTTGTVARVFKSGHRHNVFQTKFYGNGPDIKLVTTARDGLVRNHVMPSSGGRPYSSKLFQHSGAVHRVAVGQSHPCDVLTAGEDGLVISIDMREPKTKRLVIVKNEKNIKVTLYGVSTNPLYNEFCVYGRDKYVRVYDRRNCKTVMKNYIPESFKNKTKYGVSVTAAVYNNFGNEILASYADDDIYLFNRNNDEGKFEHNYKGHLNSQTIKGVNFFGSGSEFIVSGSDCGNIFFWDKKTTKIVQWMRGDENGAVNVLEPHPAFPFLATSGIDSDVKIWVPSNEKPPDLSGLEKCVRRNLKLCTKTLAYEDSFDEDFLRLILQRHHTFRSVARDFPLNMPDHSISEDEVVETPLEDLQNDTSDDDGSENRRFPCSPI</sequence>
<dbReference type="VEuPathDB" id="VectorBase:CSON011083"/>
<feature type="compositionally biased region" description="Polar residues" evidence="4">
    <location>
        <begin position="62"/>
        <end position="79"/>
    </location>
</feature>
<feature type="compositionally biased region" description="Acidic residues" evidence="4">
    <location>
        <begin position="107"/>
        <end position="118"/>
    </location>
</feature>
<feature type="compositionally biased region" description="Polar residues" evidence="4">
    <location>
        <begin position="18"/>
        <end position="34"/>
    </location>
</feature>
<evidence type="ECO:0000256" key="3">
    <source>
        <dbReference type="PROSITE-ProRule" id="PRU00221"/>
    </source>
</evidence>
<dbReference type="Pfam" id="PF00400">
    <property type="entry name" value="WD40"/>
    <property type="match status" value="2"/>
</dbReference>
<dbReference type="InterPro" id="IPR001680">
    <property type="entry name" value="WD40_rpt"/>
</dbReference>
<dbReference type="OMA" id="KGHRNND"/>
<protein>
    <submittedName>
        <fullName evidence="5">CSON011083 protein</fullName>
    </submittedName>
</protein>
<evidence type="ECO:0000256" key="4">
    <source>
        <dbReference type="SAM" id="MobiDB-lite"/>
    </source>
</evidence>
<proteinExistence type="predicted"/>
<feature type="region of interest" description="Disordered" evidence="4">
    <location>
        <begin position="156"/>
        <end position="196"/>
    </location>
</feature>
<dbReference type="GO" id="GO:0080008">
    <property type="term" value="C:Cul4-RING E3 ubiquitin ligase complex"/>
    <property type="evidence" value="ECO:0007669"/>
    <property type="project" value="TreeGrafter"/>
</dbReference>
<dbReference type="PROSITE" id="PS50082">
    <property type="entry name" value="WD_REPEATS_2"/>
    <property type="match status" value="1"/>
</dbReference>
<keyword evidence="1 3" id="KW-0853">WD repeat</keyword>
<evidence type="ECO:0000256" key="1">
    <source>
        <dbReference type="ARBA" id="ARBA00022574"/>
    </source>
</evidence>
<reference evidence="5" key="1">
    <citation type="submission" date="2018-07" db="EMBL/GenBank/DDBJ databases">
        <authorList>
            <person name="Quirk P.G."/>
            <person name="Krulwich T.A."/>
        </authorList>
    </citation>
    <scope>NUCLEOTIDE SEQUENCE</scope>
</reference>
<dbReference type="InterPro" id="IPR036322">
    <property type="entry name" value="WD40_repeat_dom_sf"/>
</dbReference>
<feature type="region of interest" description="Disordered" evidence="4">
    <location>
        <begin position="1"/>
        <end position="144"/>
    </location>
</feature>
<feature type="compositionally biased region" description="Basic and acidic residues" evidence="4">
    <location>
        <begin position="1"/>
        <end position="17"/>
    </location>
</feature>
<dbReference type="Gene3D" id="2.130.10.10">
    <property type="entry name" value="YVTN repeat-like/Quinoprotein amine dehydrogenase"/>
    <property type="match status" value="1"/>
</dbReference>
<dbReference type="SMART" id="SM00320">
    <property type="entry name" value="WD40"/>
    <property type="match status" value="7"/>
</dbReference>
<dbReference type="InterPro" id="IPR045151">
    <property type="entry name" value="DCAF8"/>
</dbReference>
<dbReference type="EMBL" id="UFQT01000046">
    <property type="protein sequence ID" value="SSX18883.1"/>
    <property type="molecule type" value="Genomic_DNA"/>
</dbReference>
<dbReference type="InterPro" id="IPR015943">
    <property type="entry name" value="WD40/YVTN_repeat-like_dom_sf"/>
</dbReference>
<evidence type="ECO:0000256" key="2">
    <source>
        <dbReference type="ARBA" id="ARBA00022737"/>
    </source>
</evidence>
<dbReference type="PROSITE" id="PS50294">
    <property type="entry name" value="WD_REPEATS_REGION"/>
    <property type="match status" value="1"/>
</dbReference>
<dbReference type="PANTHER" id="PTHR15574">
    <property type="entry name" value="WD REPEAT DOMAIN-CONTAINING FAMILY"/>
    <property type="match status" value="1"/>
</dbReference>
<dbReference type="PANTHER" id="PTHR15574:SF21">
    <property type="entry name" value="DDB1- AND CUL4-ASSOCIATED FACTOR 8"/>
    <property type="match status" value="1"/>
</dbReference>
<feature type="region of interest" description="Disordered" evidence="4">
    <location>
        <begin position="644"/>
        <end position="671"/>
    </location>
</feature>
<feature type="repeat" description="WD" evidence="3">
    <location>
        <begin position="263"/>
        <end position="304"/>
    </location>
</feature>
<dbReference type="SUPFAM" id="SSF50978">
    <property type="entry name" value="WD40 repeat-like"/>
    <property type="match status" value="1"/>
</dbReference>
<name>A0A336LQG4_CULSO</name>
<keyword evidence="2" id="KW-0677">Repeat</keyword>
<evidence type="ECO:0000313" key="5">
    <source>
        <dbReference type="EMBL" id="SSX18883.1"/>
    </source>
</evidence>
<gene>
    <name evidence="5" type="primary">CSON011083</name>
</gene>